<evidence type="ECO:0000256" key="1">
    <source>
        <dbReference type="ARBA" id="ARBA00023157"/>
    </source>
</evidence>
<accession>A0AAE0UUJ7</accession>
<sequence length="141" mass="15275">MAVVVNPGLDRSVELQYLGEWGIVCAVGWDMRATDVLCAQLDCGSAVAVVEADWFGEMSGLMCLIVRGRRHTYHDVASHHGVKLQFSAALGNSSTSPAQVFSTPYTAPSGWLVLGETVQEGWRFSTAARGGHCLMTRWCGR</sequence>
<evidence type="ECO:0000313" key="4">
    <source>
        <dbReference type="EMBL" id="KAK3518241.1"/>
    </source>
</evidence>
<dbReference type="Pfam" id="PF00530">
    <property type="entry name" value="SRCR"/>
    <property type="match status" value="1"/>
</dbReference>
<keyword evidence="5" id="KW-1185">Reference proteome</keyword>
<dbReference type="SUPFAM" id="SSF56487">
    <property type="entry name" value="SRCR-like"/>
    <property type="match status" value="1"/>
</dbReference>
<dbReference type="InterPro" id="IPR001190">
    <property type="entry name" value="SRCR"/>
</dbReference>
<dbReference type="GO" id="GO:0016020">
    <property type="term" value="C:membrane"/>
    <property type="evidence" value="ECO:0007669"/>
    <property type="project" value="InterPro"/>
</dbReference>
<keyword evidence="1" id="KW-1015">Disulfide bond</keyword>
<dbReference type="Proteomes" id="UP001274896">
    <property type="component" value="Unassembled WGS sequence"/>
</dbReference>
<dbReference type="PROSITE" id="PS50287">
    <property type="entry name" value="SRCR_2"/>
    <property type="match status" value="1"/>
</dbReference>
<comment type="caution">
    <text evidence="2">Lacks conserved residue(s) required for the propagation of feature annotation.</text>
</comment>
<dbReference type="Gene3D" id="3.10.250.10">
    <property type="entry name" value="SRCR-like domain"/>
    <property type="match status" value="1"/>
</dbReference>
<proteinExistence type="predicted"/>
<evidence type="ECO:0000259" key="3">
    <source>
        <dbReference type="PROSITE" id="PS50287"/>
    </source>
</evidence>
<protein>
    <recommendedName>
        <fullName evidence="3">SRCR domain-containing protein</fullName>
    </recommendedName>
</protein>
<feature type="domain" description="SRCR" evidence="3">
    <location>
        <begin position="13"/>
        <end position="47"/>
    </location>
</feature>
<comment type="caution">
    <text evidence="4">The sequence shown here is derived from an EMBL/GenBank/DDBJ whole genome shotgun (WGS) entry which is preliminary data.</text>
</comment>
<dbReference type="EMBL" id="JAUCMX010000018">
    <property type="protein sequence ID" value="KAK3518241.1"/>
    <property type="molecule type" value="Genomic_DNA"/>
</dbReference>
<dbReference type="AlphaFoldDB" id="A0AAE0UUJ7"/>
<gene>
    <name evidence="4" type="ORF">QTP70_034158</name>
</gene>
<organism evidence="4 5">
    <name type="scientific">Hemibagrus guttatus</name>
    <dbReference type="NCBI Taxonomy" id="175788"/>
    <lineage>
        <taxon>Eukaryota</taxon>
        <taxon>Metazoa</taxon>
        <taxon>Chordata</taxon>
        <taxon>Craniata</taxon>
        <taxon>Vertebrata</taxon>
        <taxon>Euteleostomi</taxon>
        <taxon>Actinopterygii</taxon>
        <taxon>Neopterygii</taxon>
        <taxon>Teleostei</taxon>
        <taxon>Ostariophysi</taxon>
        <taxon>Siluriformes</taxon>
        <taxon>Bagridae</taxon>
        <taxon>Hemibagrus</taxon>
    </lineage>
</organism>
<reference evidence="4" key="1">
    <citation type="submission" date="2023-06" db="EMBL/GenBank/DDBJ databases">
        <title>Male Hemibagrus guttatus genome.</title>
        <authorList>
            <person name="Bian C."/>
        </authorList>
    </citation>
    <scope>NUCLEOTIDE SEQUENCE</scope>
    <source>
        <strain evidence="4">Male_cb2023</strain>
        <tissue evidence="4">Muscle</tissue>
    </source>
</reference>
<dbReference type="InterPro" id="IPR036772">
    <property type="entry name" value="SRCR-like_dom_sf"/>
</dbReference>
<evidence type="ECO:0000313" key="5">
    <source>
        <dbReference type="Proteomes" id="UP001274896"/>
    </source>
</evidence>
<name>A0AAE0UUJ7_9TELE</name>
<evidence type="ECO:0000256" key="2">
    <source>
        <dbReference type="PROSITE-ProRule" id="PRU00196"/>
    </source>
</evidence>